<dbReference type="Proteomes" id="UP000019471">
    <property type="component" value="Unassembled WGS sequence"/>
</dbReference>
<gene>
    <name evidence="2" type="ORF">A1O5_00948</name>
</gene>
<protein>
    <recommendedName>
        <fullName evidence="4">Fungal N-terminal domain-containing protein</fullName>
    </recommendedName>
</protein>
<name>W9XGI0_9EURO</name>
<feature type="compositionally biased region" description="Basic and acidic residues" evidence="1">
    <location>
        <begin position="364"/>
        <end position="378"/>
    </location>
</feature>
<reference evidence="2 3" key="1">
    <citation type="submission" date="2013-03" db="EMBL/GenBank/DDBJ databases">
        <title>The Genome Sequence of Cladophialophora psammophila CBS 110553.</title>
        <authorList>
            <consortium name="The Broad Institute Genomics Platform"/>
            <person name="Cuomo C."/>
            <person name="de Hoog S."/>
            <person name="Gorbushina A."/>
            <person name="Walker B."/>
            <person name="Young S.K."/>
            <person name="Zeng Q."/>
            <person name="Gargeya S."/>
            <person name="Fitzgerald M."/>
            <person name="Haas B."/>
            <person name="Abouelleil A."/>
            <person name="Allen A.W."/>
            <person name="Alvarado L."/>
            <person name="Arachchi H.M."/>
            <person name="Berlin A.M."/>
            <person name="Chapman S.B."/>
            <person name="Gainer-Dewar J."/>
            <person name="Goldberg J."/>
            <person name="Griggs A."/>
            <person name="Gujja S."/>
            <person name="Hansen M."/>
            <person name="Howarth C."/>
            <person name="Imamovic A."/>
            <person name="Ireland A."/>
            <person name="Larimer J."/>
            <person name="McCowan C."/>
            <person name="Murphy C."/>
            <person name="Pearson M."/>
            <person name="Poon T.W."/>
            <person name="Priest M."/>
            <person name="Roberts A."/>
            <person name="Saif S."/>
            <person name="Shea T."/>
            <person name="Sisk P."/>
            <person name="Sykes S."/>
            <person name="Wortman J."/>
            <person name="Nusbaum C."/>
            <person name="Birren B."/>
        </authorList>
    </citation>
    <scope>NUCLEOTIDE SEQUENCE [LARGE SCALE GENOMIC DNA]</scope>
    <source>
        <strain evidence="2 3">CBS 110553</strain>
    </source>
</reference>
<evidence type="ECO:0000256" key="1">
    <source>
        <dbReference type="SAM" id="MobiDB-lite"/>
    </source>
</evidence>
<organism evidence="2 3">
    <name type="scientific">Cladophialophora psammophila CBS 110553</name>
    <dbReference type="NCBI Taxonomy" id="1182543"/>
    <lineage>
        <taxon>Eukaryota</taxon>
        <taxon>Fungi</taxon>
        <taxon>Dikarya</taxon>
        <taxon>Ascomycota</taxon>
        <taxon>Pezizomycotina</taxon>
        <taxon>Eurotiomycetes</taxon>
        <taxon>Chaetothyriomycetidae</taxon>
        <taxon>Chaetothyriales</taxon>
        <taxon>Herpotrichiellaceae</taxon>
        <taxon>Cladophialophora</taxon>
    </lineage>
</organism>
<dbReference type="OrthoDB" id="5431013at2759"/>
<accession>W9XGI0</accession>
<dbReference type="PANTHER" id="PTHR36167:SF4">
    <property type="entry name" value="FUNGAL N-TERMINAL DOMAIN-CONTAINING PROTEIN"/>
    <property type="match status" value="1"/>
</dbReference>
<keyword evidence="3" id="KW-1185">Reference proteome</keyword>
<dbReference type="EMBL" id="AMGX01000001">
    <property type="protein sequence ID" value="EXJ76440.1"/>
    <property type="molecule type" value="Genomic_DNA"/>
</dbReference>
<feature type="compositionally biased region" description="Polar residues" evidence="1">
    <location>
        <begin position="384"/>
        <end position="421"/>
    </location>
</feature>
<feature type="region of interest" description="Disordered" evidence="1">
    <location>
        <begin position="325"/>
        <end position="421"/>
    </location>
</feature>
<dbReference type="InterPro" id="IPR039327">
    <property type="entry name" value="CON7-like"/>
</dbReference>
<dbReference type="PANTHER" id="PTHR36167">
    <property type="entry name" value="C2H2 FINGER DOMAIN TRANSCRIPTION FACTOR (EUROFUNG)-RELATED"/>
    <property type="match status" value="1"/>
</dbReference>
<feature type="region of interest" description="Disordered" evidence="1">
    <location>
        <begin position="664"/>
        <end position="683"/>
    </location>
</feature>
<proteinExistence type="predicted"/>
<evidence type="ECO:0000313" key="3">
    <source>
        <dbReference type="Proteomes" id="UP000019471"/>
    </source>
</evidence>
<dbReference type="GO" id="GO:0006355">
    <property type="term" value="P:regulation of DNA-templated transcription"/>
    <property type="evidence" value="ECO:0007669"/>
    <property type="project" value="InterPro"/>
</dbReference>
<sequence length="683" mass="75605">MSGLEIVGLAASVIQIAELGGKLSVRLFTFSRKIKNAHQSIDSISQDIAATGAVLAQLGNELRKEDNLRLRSPAALATTENLVDSCNKLFTELNEAIDEGGNGHKLIVEFKKRLRFPFLEPQIELLRSNLERLKTSLLVILNVLILAEQLRSQKDSEILKDQHELLRTLIKEKDTSEQNYKRILQAIEASKIPEGAQSDPDTCGVGEQDSASCNLLQANTQASSAASNDDAAPRGLSVDLPLAVENHTQLADHCLLIGKILQEIGIVKYRIDYGQRDRVQKAVLKVHWDEWTHLRKKHGDKRLLELFTALRQNEVAQYWRQTAETQEEFEAQQPDTSSEAVVRSGTTQQSRQDLAANRAISDSTIRDGPDKPQSEDPQSRPMLSRNQDSESSGTNIESQPVASRTPQSATAQEPLLSKSSWFKTRQSGRVLPLRRMDDRENGIGGDDSDQAIKDLLSGLANETEIEKLAHTLEPTDFPTEASPRCFCKGAVRLLSANEKDQKRAFSIVLRPSGFWSTSRCFECSGCDYKVLIPSRSKPGGNAGETEESFETTVRESRCGVRYKWAFLAKCHVRSSNATSMVQKNLGFGLFACIFCCAMVSATGVPSKFASGDVPMFDSVDAFMEHLTAAHREGRAWPNADTLTRMKCIVGRVARADEEWDINLPPLAVGHSPEHPTSKLPTVR</sequence>
<evidence type="ECO:0000313" key="2">
    <source>
        <dbReference type="EMBL" id="EXJ76440.1"/>
    </source>
</evidence>
<dbReference type="RefSeq" id="XP_007739757.1">
    <property type="nucleotide sequence ID" value="XM_007741567.1"/>
</dbReference>
<dbReference type="eggNOG" id="ENOG502RS51">
    <property type="taxonomic scope" value="Eukaryota"/>
</dbReference>
<dbReference type="GeneID" id="19185684"/>
<evidence type="ECO:0008006" key="4">
    <source>
        <dbReference type="Google" id="ProtNLM"/>
    </source>
</evidence>
<dbReference type="STRING" id="1182543.W9XGI0"/>
<dbReference type="HOGENOM" id="CLU_408253_0_0_1"/>
<feature type="compositionally biased region" description="Polar residues" evidence="1">
    <location>
        <begin position="334"/>
        <end position="352"/>
    </location>
</feature>
<dbReference type="AlphaFoldDB" id="W9XGI0"/>
<comment type="caution">
    <text evidence="2">The sequence shown here is derived from an EMBL/GenBank/DDBJ whole genome shotgun (WGS) entry which is preliminary data.</text>
</comment>